<accession>A0ACC2NMH9</accession>
<organism evidence="1 2">
    <name type="scientific">Eretmocerus hayati</name>
    <dbReference type="NCBI Taxonomy" id="131215"/>
    <lineage>
        <taxon>Eukaryota</taxon>
        <taxon>Metazoa</taxon>
        <taxon>Ecdysozoa</taxon>
        <taxon>Arthropoda</taxon>
        <taxon>Hexapoda</taxon>
        <taxon>Insecta</taxon>
        <taxon>Pterygota</taxon>
        <taxon>Neoptera</taxon>
        <taxon>Endopterygota</taxon>
        <taxon>Hymenoptera</taxon>
        <taxon>Apocrita</taxon>
        <taxon>Proctotrupomorpha</taxon>
        <taxon>Chalcidoidea</taxon>
        <taxon>Aphelinidae</taxon>
        <taxon>Aphelininae</taxon>
        <taxon>Eretmocerus</taxon>
    </lineage>
</organism>
<dbReference type="EMBL" id="CM056743">
    <property type="protein sequence ID" value="KAJ8672321.1"/>
    <property type="molecule type" value="Genomic_DNA"/>
</dbReference>
<evidence type="ECO:0000313" key="2">
    <source>
        <dbReference type="Proteomes" id="UP001239111"/>
    </source>
</evidence>
<comment type="caution">
    <text evidence="1">The sequence shown here is derived from an EMBL/GenBank/DDBJ whole genome shotgun (WGS) entry which is preliminary data.</text>
</comment>
<gene>
    <name evidence="1" type="ORF">QAD02_003580</name>
</gene>
<keyword evidence="2" id="KW-1185">Reference proteome</keyword>
<protein>
    <submittedName>
        <fullName evidence="1">Uncharacterized protein</fullName>
    </submittedName>
</protein>
<dbReference type="Proteomes" id="UP001239111">
    <property type="component" value="Chromosome 3"/>
</dbReference>
<sequence length="477" mass="53121">MRAKGKKRMFTEMRNTQSQSSKALAPTYKIKLEMIEQSERLREARVAQIKSIRSQIEEVHHIDEREYEKCRISPQSSSEDERSKASKKRKLMRDRKQGEKSIDHGPRPSGRSDIPRDTARMSKNQLSLNDVSRKNSSKTSGKVAANSRLVGTSFNSGHPLLNDQLFGANLLNDATNTSATITPTPDDRTIRSESDYFTLLVLNEPHNDFTTMKTGLFFFTAAVAHLLIALLKFSGPFPVETSSERLNGKTSQCGTQKKSIDHGPHSSGRSDILRDPVSTRSLSKNQFSSNDVGRENPSKRNEKLAVNSRPVGDSSMASNLENPLLKGQQLGANLLNDTANTPATITSTPDDTTIRSPFPVETSSKRLNDKTSQCGTRKKSIDHGPHSSGRSDILRDPMHPIGGGFLCKRRILKNAIHRSKNPRQCCRKMLTGVFRLEALLECTLTGKSFLPPEVRRRNSQRTSKALYGPAVRAIIRE</sequence>
<name>A0ACC2NMH9_9HYME</name>
<proteinExistence type="predicted"/>
<evidence type="ECO:0000313" key="1">
    <source>
        <dbReference type="EMBL" id="KAJ8672321.1"/>
    </source>
</evidence>
<reference evidence="1" key="1">
    <citation type="submission" date="2023-04" db="EMBL/GenBank/DDBJ databases">
        <title>A chromosome-level genome assembly of the parasitoid wasp Eretmocerus hayati.</title>
        <authorList>
            <person name="Zhong Y."/>
            <person name="Liu S."/>
            <person name="Liu Y."/>
        </authorList>
    </citation>
    <scope>NUCLEOTIDE SEQUENCE</scope>
    <source>
        <strain evidence="1">ZJU_SS_LIU_2023</strain>
    </source>
</reference>